<evidence type="ECO:0000313" key="1">
    <source>
        <dbReference type="EMBL" id="MBK9716454.1"/>
    </source>
</evidence>
<dbReference type="Proteomes" id="UP000808349">
    <property type="component" value="Unassembled WGS sequence"/>
</dbReference>
<proteinExistence type="predicted"/>
<dbReference type="AlphaFoldDB" id="A0A9D7XC77"/>
<reference evidence="1 2" key="1">
    <citation type="submission" date="2020-10" db="EMBL/GenBank/DDBJ databases">
        <title>Connecting structure to function with the recovery of over 1000 high-quality activated sludge metagenome-assembled genomes encoding full-length rRNA genes using long-read sequencing.</title>
        <authorList>
            <person name="Singleton C.M."/>
            <person name="Petriglieri F."/>
            <person name="Kristensen J.M."/>
            <person name="Kirkegaard R.H."/>
            <person name="Michaelsen T.Y."/>
            <person name="Andersen M.H."/>
            <person name="Karst S.M."/>
            <person name="Dueholm M.S."/>
            <person name="Nielsen P.H."/>
            <person name="Albertsen M."/>
        </authorList>
    </citation>
    <scope>NUCLEOTIDE SEQUENCE [LARGE SCALE GENOMIC DNA]</scope>
    <source>
        <strain evidence="1">Ribe_18-Q3-R11-54_BAT3C.373</strain>
    </source>
</reference>
<dbReference type="EMBL" id="JADKFW010000004">
    <property type="protein sequence ID" value="MBK9716454.1"/>
    <property type="molecule type" value="Genomic_DNA"/>
</dbReference>
<name>A0A9D7XC77_9BACT</name>
<gene>
    <name evidence="1" type="ORF">IPO85_02820</name>
</gene>
<sequence length="260" mass="30462">MKGFLLLFIYFSLLIENYCQTNDTRKGQLYLSWGYNKEWYSKSDIKVIQPELGNHFIFTQVQGKDKPGWNTGIFNKPLTIPQYNYRLGYFLSDHWLFELNFDHTKFIVPNQKLHLTGLINNLTVDTLIERNDQVLAYQLNNGANFFLFNLGYRWTVKKLTNKYFNNSILLKGGAGFLYPHVQNTILGNDNVPDFQFGGLDIGIEGVWRITLYKYLYIEYALKALYADYNQLKIYKGRASQNFSCFEMILNLGIEIPTNRN</sequence>
<comment type="caution">
    <text evidence="1">The sequence shown here is derived from an EMBL/GenBank/DDBJ whole genome shotgun (WGS) entry which is preliminary data.</text>
</comment>
<evidence type="ECO:0000313" key="2">
    <source>
        <dbReference type="Proteomes" id="UP000808349"/>
    </source>
</evidence>
<protein>
    <submittedName>
        <fullName evidence="1">Uncharacterized protein</fullName>
    </submittedName>
</protein>
<organism evidence="1 2">
    <name type="scientific">Candidatus Defluviibacterium haderslevense</name>
    <dbReference type="NCBI Taxonomy" id="2981993"/>
    <lineage>
        <taxon>Bacteria</taxon>
        <taxon>Pseudomonadati</taxon>
        <taxon>Bacteroidota</taxon>
        <taxon>Saprospiria</taxon>
        <taxon>Saprospirales</taxon>
        <taxon>Saprospiraceae</taxon>
        <taxon>Candidatus Defluviibacterium</taxon>
    </lineage>
</organism>
<accession>A0A9D7XC77</accession>